<sequence length="115" mass="13219">MPSKQQMITKCRSNIYELNDAIMAKQNDHEMRTSAKCVYRALAKFANKSEKFPNFPKLDELEFIEENPNYTQLLLTANEHLVVNCCEDLDSKVPDLKLLNAAILTLLYYVGDSDE</sequence>
<name>A0ABD2LXU5_9BILA</name>
<comment type="caution">
    <text evidence="1">The sequence shown here is derived from an EMBL/GenBank/DDBJ whole genome shotgun (WGS) entry which is preliminary data.</text>
</comment>
<protein>
    <submittedName>
        <fullName evidence="1">Uncharacterized protein</fullName>
    </submittedName>
</protein>
<keyword evidence="2" id="KW-1185">Reference proteome</keyword>
<evidence type="ECO:0000313" key="1">
    <source>
        <dbReference type="EMBL" id="KAL3120029.1"/>
    </source>
</evidence>
<proteinExistence type="predicted"/>
<dbReference type="Proteomes" id="UP001620626">
    <property type="component" value="Unassembled WGS sequence"/>
</dbReference>
<dbReference type="EMBL" id="JBICBT010000226">
    <property type="protein sequence ID" value="KAL3120029.1"/>
    <property type="molecule type" value="Genomic_DNA"/>
</dbReference>
<evidence type="ECO:0000313" key="2">
    <source>
        <dbReference type="Proteomes" id="UP001620626"/>
    </source>
</evidence>
<dbReference type="AlphaFoldDB" id="A0ABD2LXU5"/>
<organism evidence="1 2">
    <name type="scientific">Heterodera trifolii</name>
    <dbReference type="NCBI Taxonomy" id="157864"/>
    <lineage>
        <taxon>Eukaryota</taxon>
        <taxon>Metazoa</taxon>
        <taxon>Ecdysozoa</taxon>
        <taxon>Nematoda</taxon>
        <taxon>Chromadorea</taxon>
        <taxon>Rhabditida</taxon>
        <taxon>Tylenchina</taxon>
        <taxon>Tylenchomorpha</taxon>
        <taxon>Tylenchoidea</taxon>
        <taxon>Heteroderidae</taxon>
        <taxon>Heteroderinae</taxon>
        <taxon>Heterodera</taxon>
    </lineage>
</organism>
<reference evidence="1 2" key="1">
    <citation type="submission" date="2024-10" db="EMBL/GenBank/DDBJ databases">
        <authorList>
            <person name="Kim D."/>
        </authorList>
    </citation>
    <scope>NUCLEOTIDE SEQUENCE [LARGE SCALE GENOMIC DNA]</scope>
    <source>
        <strain evidence="1">BH-2024</strain>
    </source>
</reference>
<gene>
    <name evidence="1" type="ORF">niasHT_004045</name>
</gene>
<accession>A0ABD2LXU5</accession>